<name>A0ABY4AE04_9BURK</name>
<dbReference type="Proteomes" id="UP000831532">
    <property type="component" value="Chromosome"/>
</dbReference>
<gene>
    <name evidence="1" type="ORF">INH39_16010</name>
</gene>
<keyword evidence="2" id="KW-1185">Reference proteome</keyword>
<dbReference type="EMBL" id="CP063361">
    <property type="protein sequence ID" value="UOD33001.1"/>
    <property type="molecule type" value="Genomic_DNA"/>
</dbReference>
<evidence type="ECO:0000313" key="1">
    <source>
        <dbReference type="EMBL" id="UOD33001.1"/>
    </source>
</evidence>
<proteinExistence type="predicted"/>
<dbReference type="RefSeq" id="WP_243494030.1">
    <property type="nucleotide sequence ID" value="NZ_CP063361.1"/>
</dbReference>
<evidence type="ECO:0000313" key="2">
    <source>
        <dbReference type="Proteomes" id="UP000831532"/>
    </source>
</evidence>
<reference evidence="1 2" key="1">
    <citation type="submission" date="2020-10" db="EMBL/GenBank/DDBJ databases">
        <title>Genome analysis of Massilia species.</title>
        <authorList>
            <person name="Jung D.-H."/>
        </authorList>
    </citation>
    <scope>NUCLEOTIDE SEQUENCE [LARGE SCALE GENOMIC DNA]</scope>
    <source>
        <strain evidence="2">sipir</strain>
    </source>
</reference>
<protein>
    <submittedName>
        <fullName evidence="1">Uncharacterized protein</fullName>
    </submittedName>
</protein>
<accession>A0ABY4AE04</accession>
<sequence>MFFEKTIFEFGANSFWSIDVRAIKKIEPWFEVEEGDIFGVSSIYSQCFSTELSIRTLSLSYYIDSANANFLFFCLNYSIGERCKSLFINPKNIFGFSLSDSGNEEDAWLWEAHEAKIPVCKEVKSAC</sequence>
<organism evidence="1 2">
    <name type="scientific">Massilia violaceinigra</name>
    <dbReference type="NCBI Taxonomy" id="2045208"/>
    <lineage>
        <taxon>Bacteria</taxon>
        <taxon>Pseudomonadati</taxon>
        <taxon>Pseudomonadota</taxon>
        <taxon>Betaproteobacteria</taxon>
        <taxon>Burkholderiales</taxon>
        <taxon>Oxalobacteraceae</taxon>
        <taxon>Telluria group</taxon>
        <taxon>Massilia</taxon>
    </lineage>
</organism>